<keyword evidence="12" id="KW-1185">Reference proteome</keyword>
<dbReference type="GeneID" id="36551233"/>
<dbReference type="InterPro" id="IPR015815">
    <property type="entry name" value="HIBADH-related"/>
</dbReference>
<dbReference type="InterPro" id="IPR013328">
    <property type="entry name" value="6PGD_dom2"/>
</dbReference>
<keyword evidence="6" id="KW-0520">NAD</keyword>
<dbReference type="InterPro" id="IPR036291">
    <property type="entry name" value="NAD(P)-bd_dom_sf"/>
</dbReference>
<dbReference type="OrthoDB" id="21615at2759"/>
<dbReference type="SUPFAM" id="SSF51735">
    <property type="entry name" value="NAD(P)-binding Rossmann-fold domains"/>
    <property type="match status" value="1"/>
</dbReference>
<evidence type="ECO:0000256" key="8">
    <source>
        <dbReference type="PIRSR" id="PIRSR000103-1"/>
    </source>
</evidence>
<evidence type="ECO:0000256" key="5">
    <source>
        <dbReference type="ARBA" id="ARBA00023002"/>
    </source>
</evidence>
<feature type="active site" evidence="8">
    <location>
        <position position="188"/>
    </location>
</feature>
<dbReference type="FunFam" id="1.10.1040.10:FF:000006">
    <property type="entry name" value="3-hydroxyisobutyrate dehydrogenase"/>
    <property type="match status" value="1"/>
</dbReference>
<dbReference type="InterPro" id="IPR029154">
    <property type="entry name" value="HIBADH-like_NADP-bd"/>
</dbReference>
<evidence type="ECO:0000256" key="7">
    <source>
        <dbReference type="ARBA" id="ARBA00049197"/>
    </source>
</evidence>
<evidence type="ECO:0000256" key="2">
    <source>
        <dbReference type="ARBA" id="ARBA00006013"/>
    </source>
</evidence>
<dbReference type="SUPFAM" id="SSF48179">
    <property type="entry name" value="6-phosphogluconate dehydrogenase C-terminal domain-like"/>
    <property type="match status" value="1"/>
</dbReference>
<proteinExistence type="inferred from homology"/>
<evidence type="ECO:0000313" key="12">
    <source>
        <dbReference type="Proteomes" id="UP000234275"/>
    </source>
</evidence>
<comment type="caution">
    <text evidence="11">The sequence shown here is derived from an EMBL/GenBank/DDBJ whole genome shotgun (WGS) entry which is preliminary data.</text>
</comment>
<keyword evidence="5" id="KW-0560">Oxidoreductase</keyword>
<dbReference type="GO" id="GO:0008442">
    <property type="term" value="F:3-hydroxyisobutyrate dehydrogenase activity"/>
    <property type="evidence" value="ECO:0007669"/>
    <property type="project" value="UniProtKB-EC"/>
</dbReference>
<feature type="domain" description="6-phosphogluconate dehydrogenase NADP-binding" evidence="9">
    <location>
        <begin position="8"/>
        <end position="178"/>
    </location>
</feature>
<dbReference type="Proteomes" id="UP000234275">
    <property type="component" value="Unassembled WGS sequence"/>
</dbReference>
<dbReference type="STRING" id="1392250.A0A2I2GRU9"/>
<evidence type="ECO:0000313" key="11">
    <source>
        <dbReference type="EMBL" id="PLB55598.1"/>
    </source>
</evidence>
<dbReference type="RefSeq" id="XP_024710900.1">
    <property type="nucleotide sequence ID" value="XM_024843533.1"/>
</dbReference>
<dbReference type="Gene3D" id="1.10.1040.10">
    <property type="entry name" value="N-(1-d-carboxylethyl)-l-norvaline Dehydrogenase, domain 2"/>
    <property type="match status" value="1"/>
</dbReference>
<evidence type="ECO:0000256" key="3">
    <source>
        <dbReference type="ARBA" id="ARBA00012991"/>
    </source>
</evidence>
<feature type="domain" description="3-hydroxyisobutyrate dehydrogenase-like NAD-binding" evidence="10">
    <location>
        <begin position="183"/>
        <end position="308"/>
    </location>
</feature>
<dbReference type="InterPro" id="IPR008927">
    <property type="entry name" value="6-PGluconate_DH-like_C_sf"/>
</dbReference>
<dbReference type="InterPro" id="IPR006115">
    <property type="entry name" value="6PGDH_NADP-bd"/>
</dbReference>
<dbReference type="PIRSF" id="PIRSF000103">
    <property type="entry name" value="HIBADH"/>
    <property type="match status" value="1"/>
</dbReference>
<dbReference type="PROSITE" id="PS00895">
    <property type="entry name" value="3_HYDROXYISOBUT_DH"/>
    <property type="match status" value="1"/>
</dbReference>
<organism evidence="11 12">
    <name type="scientific">Aspergillus steynii IBT 23096</name>
    <dbReference type="NCBI Taxonomy" id="1392250"/>
    <lineage>
        <taxon>Eukaryota</taxon>
        <taxon>Fungi</taxon>
        <taxon>Dikarya</taxon>
        <taxon>Ascomycota</taxon>
        <taxon>Pezizomycotina</taxon>
        <taxon>Eurotiomycetes</taxon>
        <taxon>Eurotiomycetidae</taxon>
        <taxon>Eurotiales</taxon>
        <taxon>Aspergillaceae</taxon>
        <taxon>Aspergillus</taxon>
        <taxon>Aspergillus subgen. Circumdati</taxon>
    </lineage>
</organism>
<evidence type="ECO:0000259" key="10">
    <source>
        <dbReference type="Pfam" id="PF14833"/>
    </source>
</evidence>
<dbReference type="EMBL" id="MSFO01000001">
    <property type="protein sequence ID" value="PLB55598.1"/>
    <property type="molecule type" value="Genomic_DNA"/>
</dbReference>
<gene>
    <name evidence="11" type="ORF">P170DRAFT_345896</name>
</gene>
<reference evidence="11 12" key="1">
    <citation type="submission" date="2016-12" db="EMBL/GenBank/DDBJ databases">
        <title>The genomes of Aspergillus section Nigri reveals drivers in fungal speciation.</title>
        <authorList>
            <consortium name="DOE Joint Genome Institute"/>
            <person name="Vesth T.C."/>
            <person name="Nybo J."/>
            <person name="Theobald S."/>
            <person name="Brandl J."/>
            <person name="Frisvad J.C."/>
            <person name="Nielsen K.F."/>
            <person name="Lyhne E.K."/>
            <person name="Kogle M.E."/>
            <person name="Kuo A."/>
            <person name="Riley R."/>
            <person name="Clum A."/>
            <person name="Nolan M."/>
            <person name="Lipzen A."/>
            <person name="Salamov A."/>
            <person name="Henrissat B."/>
            <person name="Wiebenga A."/>
            <person name="De Vries R.P."/>
            <person name="Grigoriev I.V."/>
            <person name="Mortensen U.H."/>
            <person name="Andersen M.R."/>
            <person name="Baker S.E."/>
        </authorList>
    </citation>
    <scope>NUCLEOTIDE SEQUENCE [LARGE SCALE GENOMIC DNA]</scope>
    <source>
        <strain evidence="11 12">IBT 23096</strain>
    </source>
</reference>
<dbReference type="VEuPathDB" id="FungiDB:P170DRAFT_345896"/>
<dbReference type="GO" id="GO:0050661">
    <property type="term" value="F:NADP binding"/>
    <property type="evidence" value="ECO:0007669"/>
    <property type="project" value="InterPro"/>
</dbReference>
<dbReference type="Pfam" id="PF03446">
    <property type="entry name" value="NAD_binding_2"/>
    <property type="match status" value="1"/>
</dbReference>
<evidence type="ECO:0000256" key="1">
    <source>
        <dbReference type="ARBA" id="ARBA00005109"/>
    </source>
</evidence>
<dbReference type="Pfam" id="PF14833">
    <property type="entry name" value="NAD_binding_11"/>
    <property type="match status" value="1"/>
</dbReference>
<dbReference type="AlphaFoldDB" id="A0A2I2GRU9"/>
<dbReference type="PANTHER" id="PTHR22981:SF81">
    <property type="entry name" value="DEHYDROGENASE, PUTATIVE-RELATED"/>
    <property type="match status" value="1"/>
</dbReference>
<protein>
    <recommendedName>
        <fullName evidence="3">3-hydroxyisobutyrate dehydrogenase</fullName>
        <ecNumber evidence="3">1.1.1.31</ecNumber>
    </recommendedName>
</protein>
<accession>A0A2I2GRU9</accession>
<comment type="similarity">
    <text evidence="2">Belongs to the HIBADH-related family. 3-hydroxyisobutyrate dehydrogenase subfamily.</text>
</comment>
<dbReference type="InterPro" id="IPR002204">
    <property type="entry name" value="3-OH-isobutyrate_DH-rel_CS"/>
</dbReference>
<keyword evidence="4" id="KW-0101">Branched-chain amino acid catabolism</keyword>
<dbReference type="GO" id="GO:0006574">
    <property type="term" value="P:L-valine catabolic process"/>
    <property type="evidence" value="ECO:0007669"/>
    <property type="project" value="TreeGrafter"/>
</dbReference>
<evidence type="ECO:0000259" key="9">
    <source>
        <dbReference type="Pfam" id="PF03446"/>
    </source>
</evidence>
<evidence type="ECO:0000256" key="6">
    <source>
        <dbReference type="ARBA" id="ARBA00023027"/>
    </source>
</evidence>
<evidence type="ECO:0000256" key="4">
    <source>
        <dbReference type="ARBA" id="ARBA00022456"/>
    </source>
</evidence>
<comment type="pathway">
    <text evidence="1">Amino-acid degradation; L-valine degradation.</text>
</comment>
<dbReference type="PANTHER" id="PTHR22981">
    <property type="entry name" value="3-HYDROXYISOBUTYRATE DEHYDROGENASE-RELATED"/>
    <property type="match status" value="1"/>
</dbReference>
<name>A0A2I2GRU9_9EURO</name>
<dbReference type="GO" id="GO:0051287">
    <property type="term" value="F:NAD binding"/>
    <property type="evidence" value="ECO:0007669"/>
    <property type="project" value="InterPro"/>
</dbReference>
<dbReference type="EC" id="1.1.1.31" evidence="3"/>
<comment type="catalytic activity">
    <reaction evidence="7">
        <text>3-hydroxy-2-methylpropanoate + NAD(+) = 2-methyl-3-oxopropanoate + NADH + H(+)</text>
        <dbReference type="Rhea" id="RHEA:17681"/>
        <dbReference type="ChEBI" id="CHEBI:11805"/>
        <dbReference type="ChEBI" id="CHEBI:15378"/>
        <dbReference type="ChEBI" id="CHEBI:57540"/>
        <dbReference type="ChEBI" id="CHEBI:57700"/>
        <dbReference type="ChEBI" id="CHEBI:57945"/>
        <dbReference type="EC" id="1.1.1.31"/>
    </reaction>
</comment>
<sequence>MELSEFDRVGFIGLGAMGKHMVEHLATKLPSTSHIYIYDVVRDPMNDLVSRYPGKIHASSSPKHVAENSKCILSMVPEGRHVQSVYLDSPTGIICTPDLSSRILIDCSTIDTATSIHVKSTLTATHPDVKFYDAPVSGGTLGAQNGTVAFFVGCAPTDPVLPILTTLLTLMGKQVIPCGTHSAGLASKLCNNYLSGIIAIASAEALSMGINAGLDPRVLSSVFAAGTAQNAVCDRYNPCPGVVRDAPSSKGYEGGFKVQLMRKDFALAVEMAQRTGSRLVLGEQGLRTYEGAARDERCKDRDSRVVFRYLGGDERWARRYKL</sequence>
<dbReference type="GO" id="GO:0005739">
    <property type="term" value="C:mitochondrion"/>
    <property type="evidence" value="ECO:0007669"/>
    <property type="project" value="TreeGrafter"/>
</dbReference>
<dbReference type="Gene3D" id="3.40.50.720">
    <property type="entry name" value="NAD(P)-binding Rossmann-like Domain"/>
    <property type="match status" value="1"/>
</dbReference>